<protein>
    <submittedName>
        <fullName evidence="1">Uncharacterized protein</fullName>
    </submittedName>
</protein>
<gene>
    <name evidence="1" type="ORF">O9G_004358</name>
</gene>
<dbReference type="Proteomes" id="UP000030755">
    <property type="component" value="Unassembled WGS sequence"/>
</dbReference>
<reference evidence="1 2" key="1">
    <citation type="journal article" date="2013" name="Curr. Biol.">
        <title>Shared signatures of parasitism and phylogenomics unite Cryptomycota and microsporidia.</title>
        <authorList>
            <person name="James T.Y."/>
            <person name="Pelin A."/>
            <person name="Bonen L."/>
            <person name="Ahrendt S."/>
            <person name="Sain D."/>
            <person name="Corradi N."/>
            <person name="Stajich J.E."/>
        </authorList>
    </citation>
    <scope>NUCLEOTIDE SEQUENCE [LARGE SCALE GENOMIC DNA]</scope>
    <source>
        <strain evidence="1 2">CSF55</strain>
    </source>
</reference>
<dbReference type="HOGENOM" id="CLU_1866276_0_0_1"/>
<organism evidence="1 2">
    <name type="scientific">Rozella allomycis (strain CSF55)</name>
    <dbReference type="NCBI Taxonomy" id="988480"/>
    <lineage>
        <taxon>Eukaryota</taxon>
        <taxon>Fungi</taxon>
        <taxon>Fungi incertae sedis</taxon>
        <taxon>Cryptomycota</taxon>
        <taxon>Cryptomycota incertae sedis</taxon>
        <taxon>Rozella</taxon>
    </lineage>
</organism>
<sequence>MPKRCRGRVCTDQNRGFKEKFYKFVQENQLEFEDYYSFTKEESYWRFYNKLHPAPTNYLVKKKTFKILRFSDKEIMIVSHNICGTVSSLHKWITLSFPDVKVDRIFGVGENGEFKELNDENISNFQKYFVNLEGFDK</sequence>
<dbReference type="AlphaFoldDB" id="A0A075B3S0"/>
<name>A0A075B3S0_ROZAC</name>
<accession>A0A075B3S0</accession>
<proteinExistence type="predicted"/>
<keyword evidence="2" id="KW-1185">Reference proteome</keyword>
<evidence type="ECO:0000313" key="2">
    <source>
        <dbReference type="Proteomes" id="UP000030755"/>
    </source>
</evidence>
<dbReference type="EMBL" id="KE560772">
    <property type="protein sequence ID" value="EPZ35701.1"/>
    <property type="molecule type" value="Genomic_DNA"/>
</dbReference>
<evidence type="ECO:0000313" key="1">
    <source>
        <dbReference type="EMBL" id="EPZ35701.1"/>
    </source>
</evidence>